<sequence length="109" mass="13009">MPMPAIASDRLVDLHNDLTHYDTTIAHELREFLRGNPVNRSRLKIDMELEEMLRAFKAETPAEVECRRDMLRYKRRIDDVVYELLRMLDERPPTRRKVNEEKGKKRAST</sequence>
<evidence type="ECO:0000313" key="1">
    <source>
        <dbReference type="EMBL" id="HDX31334.1"/>
    </source>
</evidence>
<name>A0A7C1FIF2_9CHLR</name>
<gene>
    <name evidence="1" type="ORF">ENQ20_07540</name>
</gene>
<organism evidence="1">
    <name type="scientific">Caldilinea aerophila</name>
    <dbReference type="NCBI Taxonomy" id="133453"/>
    <lineage>
        <taxon>Bacteria</taxon>
        <taxon>Bacillati</taxon>
        <taxon>Chloroflexota</taxon>
        <taxon>Caldilineae</taxon>
        <taxon>Caldilineales</taxon>
        <taxon>Caldilineaceae</taxon>
        <taxon>Caldilinea</taxon>
    </lineage>
</organism>
<reference evidence="1" key="1">
    <citation type="journal article" date="2020" name="mSystems">
        <title>Genome- and Community-Level Interaction Insights into Carbon Utilization and Element Cycling Functions of Hydrothermarchaeota in Hydrothermal Sediment.</title>
        <authorList>
            <person name="Zhou Z."/>
            <person name="Liu Y."/>
            <person name="Xu W."/>
            <person name="Pan J."/>
            <person name="Luo Z.H."/>
            <person name="Li M."/>
        </authorList>
    </citation>
    <scope>NUCLEOTIDE SEQUENCE [LARGE SCALE GENOMIC DNA]</scope>
    <source>
        <strain evidence="1">SpSt-289</strain>
    </source>
</reference>
<accession>A0A7C1FIF2</accession>
<comment type="caution">
    <text evidence="1">The sequence shown here is derived from an EMBL/GenBank/DDBJ whole genome shotgun (WGS) entry which is preliminary data.</text>
</comment>
<dbReference type="EMBL" id="DSMG01000082">
    <property type="protein sequence ID" value="HDX31334.1"/>
    <property type="molecule type" value="Genomic_DNA"/>
</dbReference>
<dbReference type="AlphaFoldDB" id="A0A7C1FIF2"/>
<proteinExistence type="predicted"/>
<protein>
    <submittedName>
        <fullName evidence="1">Uncharacterized protein</fullName>
    </submittedName>
</protein>